<evidence type="ECO:0008006" key="4">
    <source>
        <dbReference type="Google" id="ProtNLM"/>
    </source>
</evidence>
<proteinExistence type="predicted"/>
<comment type="caution">
    <text evidence="2">The sequence shown here is derived from an EMBL/GenBank/DDBJ whole genome shotgun (WGS) entry which is preliminary data.</text>
</comment>
<accession>A0ABR1BW18</accession>
<sequence>MYYMLVFTVLYYMFLFNLAVDDIIEQCSAGVILAPNTRPLVDLDYADDVVIFASNSAKLQHVINVASKLAAAYRLKLRPETRQS</sequence>
<gene>
    <name evidence="2" type="primary">Necator_chrI.g2479</name>
    <name evidence="2" type="ORF">RB195_006351</name>
</gene>
<keyword evidence="3" id="KW-1185">Reference proteome</keyword>
<feature type="chain" id="PRO_5046576636" description="Reverse transcriptase domain-containing protein" evidence="1">
    <location>
        <begin position="20"/>
        <end position="84"/>
    </location>
</feature>
<name>A0ABR1BW18_NECAM</name>
<keyword evidence="1" id="KW-0732">Signal</keyword>
<dbReference type="EMBL" id="JAVFWL010000001">
    <property type="protein sequence ID" value="KAK6729251.1"/>
    <property type="molecule type" value="Genomic_DNA"/>
</dbReference>
<dbReference type="Proteomes" id="UP001303046">
    <property type="component" value="Unassembled WGS sequence"/>
</dbReference>
<feature type="signal peptide" evidence="1">
    <location>
        <begin position="1"/>
        <end position="19"/>
    </location>
</feature>
<organism evidence="2 3">
    <name type="scientific">Necator americanus</name>
    <name type="common">Human hookworm</name>
    <dbReference type="NCBI Taxonomy" id="51031"/>
    <lineage>
        <taxon>Eukaryota</taxon>
        <taxon>Metazoa</taxon>
        <taxon>Ecdysozoa</taxon>
        <taxon>Nematoda</taxon>
        <taxon>Chromadorea</taxon>
        <taxon>Rhabditida</taxon>
        <taxon>Rhabditina</taxon>
        <taxon>Rhabditomorpha</taxon>
        <taxon>Strongyloidea</taxon>
        <taxon>Ancylostomatidae</taxon>
        <taxon>Bunostominae</taxon>
        <taxon>Necator</taxon>
    </lineage>
</organism>
<evidence type="ECO:0000313" key="2">
    <source>
        <dbReference type="EMBL" id="KAK6729251.1"/>
    </source>
</evidence>
<protein>
    <recommendedName>
        <fullName evidence="4">Reverse transcriptase domain-containing protein</fullName>
    </recommendedName>
</protein>
<evidence type="ECO:0000313" key="3">
    <source>
        <dbReference type="Proteomes" id="UP001303046"/>
    </source>
</evidence>
<reference evidence="2 3" key="1">
    <citation type="submission" date="2023-08" db="EMBL/GenBank/DDBJ databases">
        <title>A Necator americanus chromosomal reference genome.</title>
        <authorList>
            <person name="Ilik V."/>
            <person name="Petrzelkova K.J."/>
            <person name="Pardy F."/>
            <person name="Fuh T."/>
            <person name="Niatou-Singa F.S."/>
            <person name="Gouil Q."/>
            <person name="Baker L."/>
            <person name="Ritchie M.E."/>
            <person name="Jex A.R."/>
            <person name="Gazzola D."/>
            <person name="Li H."/>
            <person name="Toshio Fujiwara R."/>
            <person name="Zhan B."/>
            <person name="Aroian R.V."/>
            <person name="Pafco B."/>
            <person name="Schwarz E.M."/>
        </authorList>
    </citation>
    <scope>NUCLEOTIDE SEQUENCE [LARGE SCALE GENOMIC DNA]</scope>
    <source>
        <strain evidence="2 3">Aroian</strain>
        <tissue evidence="2">Whole animal</tissue>
    </source>
</reference>
<evidence type="ECO:0000256" key="1">
    <source>
        <dbReference type="SAM" id="SignalP"/>
    </source>
</evidence>